<name>A0A1X1XIM6_9MYCO</name>
<keyword evidence="2" id="KW-1185">Reference proteome</keyword>
<evidence type="ECO:0000313" key="1">
    <source>
        <dbReference type="EMBL" id="BBX97301.1"/>
    </source>
</evidence>
<reference evidence="1 2" key="1">
    <citation type="journal article" date="2019" name="Emerg. Microbes Infect.">
        <title>Comprehensive subspecies identification of 175 nontuberculous mycobacteria species based on 7547 genomic profiles.</title>
        <authorList>
            <person name="Matsumoto Y."/>
            <person name="Kinjo T."/>
            <person name="Motooka D."/>
            <person name="Nabeya D."/>
            <person name="Jung N."/>
            <person name="Uechi K."/>
            <person name="Horii T."/>
            <person name="Iida T."/>
            <person name="Fujita J."/>
            <person name="Nakamura S."/>
        </authorList>
    </citation>
    <scope>NUCLEOTIDE SEQUENCE [LARGE SCALE GENOMIC DNA]</scope>
    <source>
        <strain evidence="1 2">JCM 15657</strain>
    </source>
</reference>
<evidence type="ECO:0000313" key="2">
    <source>
        <dbReference type="Proteomes" id="UP000466396"/>
    </source>
</evidence>
<dbReference type="AlphaFoldDB" id="A0A1X1XIM6"/>
<sequence length="128" mass="13744">MREYKVEVTRDGRWWMVSVPGIDGLTQARRVDEIEDMACSLIAVSTDTPLADVGVHVVSIVVPGVGEILGAAHHIADLRRRAEQAQSDAAMAVQQYAKQLTRGGIPVRDTAALIGVSPQRVSQLANAS</sequence>
<dbReference type="RefSeq" id="WP_085163229.1">
    <property type="nucleotide sequence ID" value="NZ_AP022581.1"/>
</dbReference>
<gene>
    <name evidence="1" type="ORF">MLAC_25950</name>
</gene>
<proteinExistence type="predicted"/>
<dbReference type="EMBL" id="AP022581">
    <property type="protein sequence ID" value="BBX97301.1"/>
    <property type="molecule type" value="Genomic_DNA"/>
</dbReference>
<protein>
    <submittedName>
        <fullName evidence="1">Uncharacterized protein</fullName>
    </submittedName>
</protein>
<dbReference type="KEGG" id="mlj:MLAC_25950"/>
<organism evidence="1 2">
    <name type="scientific">Mycobacterium lacus</name>
    <dbReference type="NCBI Taxonomy" id="169765"/>
    <lineage>
        <taxon>Bacteria</taxon>
        <taxon>Bacillati</taxon>
        <taxon>Actinomycetota</taxon>
        <taxon>Actinomycetes</taxon>
        <taxon>Mycobacteriales</taxon>
        <taxon>Mycobacteriaceae</taxon>
        <taxon>Mycobacterium</taxon>
    </lineage>
</organism>
<accession>A0A1X1XIM6</accession>
<dbReference type="Proteomes" id="UP000466396">
    <property type="component" value="Chromosome"/>
</dbReference>